<keyword evidence="2" id="KW-1185">Reference proteome</keyword>
<sequence length="364" mass="40796">MPNSLPWVMDPGASSSYGQAEPREQRGQIQTRSLSPYLDTNSISWSASPIRHSSKFQDYHGVELDPAMDAFFKNKQLEEQAQAEAIKKSIADKLAKSDQNLKDIKVMRRDTKTSKIIPYAATQSITQLAPYFNATQGELLDVIKSNHEFRKATGRLQRAYFSRFGNAKGPNLQTVLNTIADDRRQRTYRFKGTLMKFHNFKMLSEVKMYASTLRVVMFNLFKQANGPFHSHSILETLVPKRAWNLIKCFKRLGSRAKKRAANSKPRGGNRVTADTIAANALNPEISRVGTPEAHARLTQLRRSGRAKAAKQIKALSSKQVPKEYAVHPTEPEEALDVFEPSLGSNSNSHSHSDLDSKSDSDSDS</sequence>
<organism evidence="1 2">
    <name type="scientific">Lindgomyces ingoldianus</name>
    <dbReference type="NCBI Taxonomy" id="673940"/>
    <lineage>
        <taxon>Eukaryota</taxon>
        <taxon>Fungi</taxon>
        <taxon>Dikarya</taxon>
        <taxon>Ascomycota</taxon>
        <taxon>Pezizomycotina</taxon>
        <taxon>Dothideomycetes</taxon>
        <taxon>Pleosporomycetidae</taxon>
        <taxon>Pleosporales</taxon>
        <taxon>Lindgomycetaceae</taxon>
        <taxon>Lindgomyces</taxon>
    </lineage>
</organism>
<accession>A0ACB6Q8E1</accession>
<comment type="caution">
    <text evidence="1">The sequence shown here is derived from an EMBL/GenBank/DDBJ whole genome shotgun (WGS) entry which is preliminary data.</text>
</comment>
<proteinExistence type="predicted"/>
<evidence type="ECO:0000313" key="2">
    <source>
        <dbReference type="Proteomes" id="UP000799755"/>
    </source>
</evidence>
<protein>
    <submittedName>
        <fullName evidence="1">Uncharacterized protein</fullName>
    </submittedName>
</protein>
<reference evidence="1" key="1">
    <citation type="journal article" date="2020" name="Stud. Mycol.">
        <title>101 Dothideomycetes genomes: a test case for predicting lifestyles and emergence of pathogens.</title>
        <authorList>
            <person name="Haridas S."/>
            <person name="Albert R."/>
            <person name="Binder M."/>
            <person name="Bloem J."/>
            <person name="Labutti K."/>
            <person name="Salamov A."/>
            <person name="Andreopoulos B."/>
            <person name="Baker S."/>
            <person name="Barry K."/>
            <person name="Bills G."/>
            <person name="Bluhm B."/>
            <person name="Cannon C."/>
            <person name="Castanera R."/>
            <person name="Culley D."/>
            <person name="Daum C."/>
            <person name="Ezra D."/>
            <person name="Gonzalez J."/>
            <person name="Henrissat B."/>
            <person name="Kuo A."/>
            <person name="Liang C."/>
            <person name="Lipzen A."/>
            <person name="Lutzoni F."/>
            <person name="Magnuson J."/>
            <person name="Mondo S."/>
            <person name="Nolan M."/>
            <person name="Ohm R."/>
            <person name="Pangilinan J."/>
            <person name="Park H.-J."/>
            <person name="Ramirez L."/>
            <person name="Alfaro M."/>
            <person name="Sun H."/>
            <person name="Tritt A."/>
            <person name="Yoshinaga Y."/>
            <person name="Zwiers L.-H."/>
            <person name="Turgeon B."/>
            <person name="Goodwin S."/>
            <person name="Spatafora J."/>
            <person name="Crous P."/>
            <person name="Grigoriev I."/>
        </authorList>
    </citation>
    <scope>NUCLEOTIDE SEQUENCE</scope>
    <source>
        <strain evidence="1">ATCC 200398</strain>
    </source>
</reference>
<evidence type="ECO:0000313" key="1">
    <source>
        <dbReference type="EMBL" id="KAF2462471.1"/>
    </source>
</evidence>
<feature type="non-terminal residue" evidence="1">
    <location>
        <position position="364"/>
    </location>
</feature>
<dbReference type="EMBL" id="MU003676">
    <property type="protein sequence ID" value="KAF2462471.1"/>
    <property type="molecule type" value="Genomic_DNA"/>
</dbReference>
<dbReference type="Proteomes" id="UP000799755">
    <property type="component" value="Unassembled WGS sequence"/>
</dbReference>
<name>A0ACB6Q8E1_9PLEO</name>
<gene>
    <name evidence="1" type="ORF">BDR25DRAFT_370309</name>
</gene>